<name>A0AAN7ZED3_9COLE</name>
<dbReference type="AlphaFoldDB" id="A0AAN7ZED3"/>
<reference evidence="1 2" key="1">
    <citation type="journal article" date="2024" name="Insects">
        <title>An Improved Chromosome-Level Genome Assembly of the Firefly Pyrocoelia pectoralis.</title>
        <authorList>
            <person name="Fu X."/>
            <person name="Meyer-Rochow V.B."/>
            <person name="Ballantyne L."/>
            <person name="Zhu X."/>
        </authorList>
    </citation>
    <scope>NUCLEOTIDE SEQUENCE [LARGE SCALE GENOMIC DNA]</scope>
    <source>
        <strain evidence="1">XCY_ONT2</strain>
    </source>
</reference>
<comment type="caution">
    <text evidence="1">The sequence shown here is derived from an EMBL/GenBank/DDBJ whole genome shotgun (WGS) entry which is preliminary data.</text>
</comment>
<dbReference type="EMBL" id="JAVRBK010000113">
    <property type="protein sequence ID" value="KAK5637791.1"/>
    <property type="molecule type" value="Genomic_DNA"/>
</dbReference>
<protein>
    <submittedName>
        <fullName evidence="1">Uncharacterized protein</fullName>
    </submittedName>
</protein>
<accession>A0AAN7ZED3</accession>
<evidence type="ECO:0000313" key="1">
    <source>
        <dbReference type="EMBL" id="KAK5637791.1"/>
    </source>
</evidence>
<organism evidence="1 2">
    <name type="scientific">Pyrocoelia pectoralis</name>
    <dbReference type="NCBI Taxonomy" id="417401"/>
    <lineage>
        <taxon>Eukaryota</taxon>
        <taxon>Metazoa</taxon>
        <taxon>Ecdysozoa</taxon>
        <taxon>Arthropoda</taxon>
        <taxon>Hexapoda</taxon>
        <taxon>Insecta</taxon>
        <taxon>Pterygota</taxon>
        <taxon>Neoptera</taxon>
        <taxon>Endopterygota</taxon>
        <taxon>Coleoptera</taxon>
        <taxon>Polyphaga</taxon>
        <taxon>Elateriformia</taxon>
        <taxon>Elateroidea</taxon>
        <taxon>Lampyridae</taxon>
        <taxon>Lampyrinae</taxon>
        <taxon>Pyrocoelia</taxon>
    </lineage>
</organism>
<gene>
    <name evidence="1" type="ORF">RI129_000027</name>
</gene>
<keyword evidence="2" id="KW-1185">Reference proteome</keyword>
<sequence>MQEYYNIINPVNNKINNASLRFYGMPMRSIDVICDANSSVCVCIKHANFGRKVGIGDSRLFPRSLVPKRYKISASFFVLAIAFRTNDPMLSSMKLGYPLLQTRTMQLYHNSGVDLSQGGSYQHIQSFQNHLASYTIVVYNSRIGDSVYFEGPREPGRVVLNLILEDEHYNVITSLTSAFTCSYYCDKRIIMKCQYQCPCCHEKPPCSIQNAKIVCKDCNRDFHGQECFQNHKDTDLCKKLRRCLKCLKTFEVKGKHRCGYSRCPTCKNEKPIGHHCYMAVNKAPRDTAEGKTSMFIFYDLECMQEKIAREQMIDFSMSPIYAWP</sequence>
<dbReference type="Proteomes" id="UP001329430">
    <property type="component" value="Unassembled WGS sequence"/>
</dbReference>
<proteinExistence type="predicted"/>
<evidence type="ECO:0000313" key="2">
    <source>
        <dbReference type="Proteomes" id="UP001329430"/>
    </source>
</evidence>